<dbReference type="GO" id="GO:2000280">
    <property type="term" value="P:regulation of root development"/>
    <property type="evidence" value="ECO:0007669"/>
    <property type="project" value="UniProtKB-ARBA"/>
</dbReference>
<keyword evidence="5 12" id="KW-0479">Metal-binding</keyword>
<comment type="catalytic activity">
    <reaction evidence="9">
        <text>2 superoxide + 2 H(+) = H2O2 + O2</text>
        <dbReference type="Rhea" id="RHEA:20696"/>
        <dbReference type="ChEBI" id="CHEBI:15378"/>
        <dbReference type="ChEBI" id="CHEBI:15379"/>
        <dbReference type="ChEBI" id="CHEBI:16240"/>
        <dbReference type="ChEBI" id="CHEBI:18421"/>
        <dbReference type="EC" id="1.15.1.1"/>
    </reaction>
</comment>
<dbReference type="CDD" id="cd02241">
    <property type="entry name" value="cupin_OxOx"/>
    <property type="match status" value="1"/>
</dbReference>
<dbReference type="Proteomes" id="UP000030748">
    <property type="component" value="Unassembled WGS sequence"/>
</dbReference>
<dbReference type="PhylomeDB" id="A0A022RPX3"/>
<evidence type="ECO:0000256" key="2">
    <source>
        <dbReference type="ARBA" id="ARBA00007456"/>
    </source>
</evidence>
<feature type="binding site" evidence="12">
    <location>
        <position position="101"/>
    </location>
    <ligand>
        <name>oxalate</name>
        <dbReference type="ChEBI" id="CHEBI:30623"/>
    </ligand>
</feature>
<dbReference type="GO" id="GO:0004784">
    <property type="term" value="F:superoxide dismutase activity"/>
    <property type="evidence" value="ECO:0007669"/>
    <property type="project" value="UniProtKB-EC"/>
</dbReference>
<feature type="chain" id="PRO_5019614047" description="Germin-like protein" evidence="15">
    <location>
        <begin position="27"/>
        <end position="230"/>
    </location>
</feature>
<dbReference type="GO" id="GO:0048046">
    <property type="term" value="C:apoplast"/>
    <property type="evidence" value="ECO:0007669"/>
    <property type="project" value="UniProtKB-SubCell"/>
</dbReference>
<organism evidence="17 18">
    <name type="scientific">Erythranthe guttata</name>
    <name type="common">Yellow monkey flower</name>
    <name type="synonym">Mimulus guttatus</name>
    <dbReference type="NCBI Taxonomy" id="4155"/>
    <lineage>
        <taxon>Eukaryota</taxon>
        <taxon>Viridiplantae</taxon>
        <taxon>Streptophyta</taxon>
        <taxon>Embryophyta</taxon>
        <taxon>Tracheophyta</taxon>
        <taxon>Spermatophyta</taxon>
        <taxon>Magnoliopsida</taxon>
        <taxon>eudicotyledons</taxon>
        <taxon>Gunneridae</taxon>
        <taxon>Pentapetalae</taxon>
        <taxon>asterids</taxon>
        <taxon>lamiids</taxon>
        <taxon>Lamiales</taxon>
        <taxon>Phrymaceae</taxon>
        <taxon>Erythranthe</taxon>
    </lineage>
</organism>
<keyword evidence="6 15" id="KW-0732">Signal</keyword>
<dbReference type="AlphaFoldDB" id="A0A022RPX3"/>
<dbReference type="SUPFAM" id="SSF51182">
    <property type="entry name" value="RmlC-like cupins"/>
    <property type="match status" value="1"/>
</dbReference>
<evidence type="ECO:0000256" key="6">
    <source>
        <dbReference type="ARBA" id="ARBA00022729"/>
    </source>
</evidence>
<proteinExistence type="inferred from homology"/>
<dbReference type="PRINTS" id="PR00325">
    <property type="entry name" value="GERMIN"/>
</dbReference>
<evidence type="ECO:0000259" key="16">
    <source>
        <dbReference type="SMART" id="SM00835"/>
    </source>
</evidence>
<dbReference type="GO" id="GO:0030145">
    <property type="term" value="F:manganese ion binding"/>
    <property type="evidence" value="ECO:0007669"/>
    <property type="project" value="UniProtKB-UniRule"/>
</dbReference>
<comment type="subunit">
    <text evidence="11">Monomer. In the absence of manganese, it forms tetrameric and pentameric forms which show superoxide dismutase activity.</text>
</comment>
<keyword evidence="3 15" id="KW-0052">Apoplast</keyword>
<comment type="subcellular location">
    <subcellularLocation>
        <location evidence="1 15">Secreted</location>
        <location evidence="1 15">Extracellular space</location>
        <location evidence="1 15">Apoplast</location>
    </subcellularLocation>
</comment>
<dbReference type="EMBL" id="KI630286">
    <property type="protein sequence ID" value="EYU42507.1"/>
    <property type="molecule type" value="Genomic_DNA"/>
</dbReference>
<dbReference type="InterPro" id="IPR001929">
    <property type="entry name" value="Germin"/>
</dbReference>
<dbReference type="Gene3D" id="2.60.120.10">
    <property type="entry name" value="Jelly Rolls"/>
    <property type="match status" value="1"/>
</dbReference>
<comment type="function">
    <text evidence="10">May interact with bacterial adhesins thereby protecting the reproductive tissues from microbial attack. Has no oxalate oxidase activity.</text>
</comment>
<protein>
    <recommendedName>
        <fullName evidence="15">Germin-like protein</fullName>
    </recommendedName>
</protein>
<keyword evidence="4 15" id="KW-0964">Secreted</keyword>
<evidence type="ECO:0000256" key="4">
    <source>
        <dbReference type="ARBA" id="ARBA00022525"/>
    </source>
</evidence>
<feature type="binding site" evidence="13">
    <location>
        <position position="161"/>
    </location>
    <ligand>
        <name>Mn(2+)</name>
        <dbReference type="ChEBI" id="CHEBI:29035"/>
    </ligand>
</feature>
<dbReference type="GO" id="GO:0009506">
    <property type="term" value="C:plasmodesma"/>
    <property type="evidence" value="ECO:0007669"/>
    <property type="project" value="UniProtKB-ARBA"/>
</dbReference>
<feature type="domain" description="Cupin type-1" evidence="16">
    <location>
        <begin position="65"/>
        <end position="222"/>
    </location>
</feature>
<accession>A0A022RPX3</accession>
<feature type="signal peptide" evidence="15">
    <location>
        <begin position="1"/>
        <end position="26"/>
    </location>
</feature>
<comment type="similarity">
    <text evidence="2 15">Belongs to the germin family.</text>
</comment>
<feature type="binding site" evidence="12">
    <location>
        <position position="116"/>
    </location>
    <ligand>
        <name>oxalate</name>
        <dbReference type="ChEBI" id="CHEBI:30623"/>
    </ligand>
</feature>
<dbReference type="OrthoDB" id="1921208at2759"/>
<evidence type="ECO:0000256" key="15">
    <source>
        <dbReference type="RuleBase" id="RU366015"/>
    </source>
</evidence>
<feature type="binding site" evidence="13">
    <location>
        <position position="114"/>
    </location>
    <ligand>
        <name>Mn(2+)</name>
        <dbReference type="ChEBI" id="CHEBI:29035"/>
    </ligand>
</feature>
<dbReference type="FunFam" id="2.60.120.10:FF:000025">
    <property type="entry name" value="germin-like protein subfamily 2 member 1"/>
    <property type="match status" value="1"/>
</dbReference>
<dbReference type="eggNOG" id="ENOG502QSRM">
    <property type="taxonomic scope" value="Eukaryota"/>
</dbReference>
<reference evidence="17 18" key="1">
    <citation type="journal article" date="2013" name="Proc. Natl. Acad. Sci. U.S.A.">
        <title>Fine-scale variation in meiotic recombination in Mimulus inferred from population shotgun sequencing.</title>
        <authorList>
            <person name="Hellsten U."/>
            <person name="Wright K.M."/>
            <person name="Jenkins J."/>
            <person name="Shu S."/>
            <person name="Yuan Y."/>
            <person name="Wessler S.R."/>
            <person name="Schmutz J."/>
            <person name="Willis J.H."/>
            <person name="Rokhsar D.S."/>
        </authorList>
    </citation>
    <scope>NUCLEOTIDE SEQUENCE [LARGE SCALE GENOMIC DNA]</scope>
    <source>
        <strain evidence="18">cv. DUN x IM62</strain>
    </source>
</reference>
<dbReference type="SMART" id="SM00835">
    <property type="entry name" value="Cupin_1"/>
    <property type="match status" value="1"/>
</dbReference>
<evidence type="ECO:0000256" key="12">
    <source>
        <dbReference type="PIRSR" id="PIRSR601929-1"/>
    </source>
</evidence>
<dbReference type="OMA" id="KSFVTHG"/>
<keyword evidence="18" id="KW-1185">Reference proteome</keyword>
<feature type="disulfide bond" evidence="14">
    <location>
        <begin position="36"/>
        <end position="51"/>
    </location>
</feature>
<evidence type="ECO:0000256" key="8">
    <source>
        <dbReference type="ARBA" id="ARBA00023211"/>
    </source>
</evidence>
<sequence>MKANNIQIQCIIFLIILLPIIKPSHSSDPDPLQDFCIADLKSPPSINGYPCKPTVNVTSDDFFFDGLSKEGNTTNSPMKSFVTHGHVLAFPGLNTLGMSMNRLDIAVGGVTHPHTHPRATECGVVVKGKMLVGLITSANNVVYSKNLSAGQVFVIPRGLVHFQMNVGRGNVLVFTAFNSHFPGTVQISKSLFASKPSGNNGVNVVPDEVLMKAFQVNKTVVDEIKSNLSK</sequence>
<dbReference type="InterPro" id="IPR011051">
    <property type="entry name" value="RmlC_Cupin_sf"/>
</dbReference>
<evidence type="ECO:0000313" key="17">
    <source>
        <dbReference type="EMBL" id="EYU42507.1"/>
    </source>
</evidence>
<evidence type="ECO:0000256" key="7">
    <source>
        <dbReference type="ARBA" id="ARBA00023157"/>
    </source>
</evidence>
<evidence type="ECO:0000256" key="1">
    <source>
        <dbReference type="ARBA" id="ARBA00004271"/>
    </source>
</evidence>
<dbReference type="InterPro" id="IPR006045">
    <property type="entry name" value="Cupin_1"/>
</dbReference>
<dbReference type="InterPro" id="IPR014710">
    <property type="entry name" value="RmlC-like_jellyroll"/>
</dbReference>
<evidence type="ECO:0000256" key="10">
    <source>
        <dbReference type="ARBA" id="ARBA00058969"/>
    </source>
</evidence>
<name>A0A022RPX3_ERYGU</name>
<evidence type="ECO:0000256" key="5">
    <source>
        <dbReference type="ARBA" id="ARBA00022723"/>
    </source>
</evidence>
<evidence type="ECO:0000256" key="11">
    <source>
        <dbReference type="ARBA" id="ARBA00064720"/>
    </source>
</evidence>
<gene>
    <name evidence="17" type="ORF">MIMGU_mgv1a019482mg</name>
</gene>
<evidence type="ECO:0000313" key="18">
    <source>
        <dbReference type="Proteomes" id="UP000030748"/>
    </source>
</evidence>
<dbReference type="PANTHER" id="PTHR31238">
    <property type="entry name" value="GERMIN-LIKE PROTEIN SUBFAMILY 3 MEMBER 3"/>
    <property type="match status" value="1"/>
</dbReference>
<evidence type="ECO:0000256" key="3">
    <source>
        <dbReference type="ARBA" id="ARBA00022523"/>
    </source>
</evidence>
<dbReference type="GO" id="GO:0010497">
    <property type="term" value="P:plasmodesmata-mediated intercellular transport"/>
    <property type="evidence" value="ECO:0007669"/>
    <property type="project" value="UniProtKB-ARBA"/>
</dbReference>
<evidence type="ECO:0000256" key="9">
    <source>
        <dbReference type="ARBA" id="ARBA00049204"/>
    </source>
</evidence>
<evidence type="ECO:0000256" key="14">
    <source>
        <dbReference type="PIRSR" id="PIRSR601929-3"/>
    </source>
</evidence>
<keyword evidence="8 12" id="KW-0464">Manganese</keyword>
<dbReference type="Pfam" id="PF00190">
    <property type="entry name" value="Cupin_1"/>
    <property type="match status" value="1"/>
</dbReference>
<feature type="binding site" evidence="13">
    <location>
        <position position="116"/>
    </location>
    <ligand>
        <name>Mn(2+)</name>
        <dbReference type="ChEBI" id="CHEBI:29035"/>
    </ligand>
</feature>
<keyword evidence="7 14" id="KW-1015">Disulfide bond</keyword>
<evidence type="ECO:0000256" key="13">
    <source>
        <dbReference type="PIRSR" id="PIRSR601929-2"/>
    </source>
</evidence>
<feature type="binding site" evidence="13">
    <location>
        <position position="121"/>
    </location>
    <ligand>
        <name>Mn(2+)</name>
        <dbReference type="ChEBI" id="CHEBI:29035"/>
    </ligand>
</feature>
<feature type="binding site" evidence="12">
    <location>
        <position position="121"/>
    </location>
    <ligand>
        <name>oxalate</name>
        <dbReference type="ChEBI" id="CHEBI:30623"/>
    </ligand>
</feature>
<dbReference type="KEGG" id="egt:105952185"/>